<dbReference type="Proteomes" id="UP001153642">
    <property type="component" value="Unassembled WGS sequence"/>
</dbReference>
<evidence type="ECO:0000256" key="1">
    <source>
        <dbReference type="SAM" id="SignalP"/>
    </source>
</evidence>
<evidence type="ECO:0000313" key="2">
    <source>
        <dbReference type="EMBL" id="MDG3586839.1"/>
    </source>
</evidence>
<name>A0ABT6FUS8_9FLAO</name>
<keyword evidence="1" id="KW-0732">Signal</keyword>
<evidence type="ECO:0000313" key="3">
    <source>
        <dbReference type="Proteomes" id="UP001153642"/>
    </source>
</evidence>
<keyword evidence="3" id="KW-1185">Reference proteome</keyword>
<proteinExistence type="predicted"/>
<sequence length="691" mass="78476">MKTYFFIAIFLKTLFLTAQIPVSIPENLAENETKFKLQKKEIEVTWPIANKNVAKMILSLEANKPLFRSIGIIENGNLKEIATQLEPRFLINVGKRTLKPENGWTIFFDKVPTRPYTSHVLELNKKEVKVTKSGNRTKITIGEVTAPDFSGNIEITIYNGEPLFNIAAEVATKKDSTAILYDAGLVGAKAWDKIAFMGNGHTFQEIKPSIEDKSINTAVKYRTIIGSSKNGAIAVFPPPHQYFYPLDEAFNLKFTWYGANYREMIPGYGIGIRQDLKGDHRYVPWFNAPPGTEQRLNFFCLLGVDGPDALLDSVKKYTHADTYKSIPSHKTMASHFHNEFIMNVVMKGGPVPQKPEFVDVFKQMGVDIVHLGEFHYTAHPKGPDPKRLLELDALFEQCRRLSDDTFLLLPGEEPNEFLGGHWMALFPKPVYWVMNREDGKPFVSKDETHGKVYRIKDKDEMLRLLELEKGLAWTAHPRIKGSTGYPDAYKEEVFFKSDRFLGGAWKAMPADLSQRRLGLRVLDLMDDMNNWGLRKKVIAESDLFTIAHENEMYAHMNINYLKMDALPNFKNGWQPVLTAMTEGKFFSTTGEILIPLFSVNNSASGQTASGAQKKKATIQMKVDWTFPLHFVEIVTGDGEKTYRERISLDDTRAFGTKNFSFSVDLTGKKWVRVEVWDVAVNGAFTQTVYLE</sequence>
<dbReference type="EMBL" id="JAPMUA010000004">
    <property type="protein sequence ID" value="MDG3586839.1"/>
    <property type="molecule type" value="Genomic_DNA"/>
</dbReference>
<feature type="signal peptide" evidence="1">
    <location>
        <begin position="1"/>
        <end position="18"/>
    </location>
</feature>
<accession>A0ABT6FUS8</accession>
<gene>
    <name evidence="2" type="ORF">OSR52_13265</name>
</gene>
<protein>
    <submittedName>
        <fullName evidence="2">Uncharacterized protein</fullName>
    </submittedName>
</protein>
<dbReference type="RefSeq" id="WP_277900555.1">
    <property type="nucleotide sequence ID" value="NZ_JAPMUA010000004.1"/>
</dbReference>
<feature type="chain" id="PRO_5046233452" evidence="1">
    <location>
        <begin position="19"/>
        <end position="691"/>
    </location>
</feature>
<comment type="caution">
    <text evidence="2">The sequence shown here is derived from an EMBL/GenBank/DDBJ whole genome shotgun (WGS) entry which is preliminary data.</text>
</comment>
<organism evidence="2 3">
    <name type="scientific">Galbibacter pacificus</name>
    <dbReference type="NCBI Taxonomy" id="2996052"/>
    <lineage>
        <taxon>Bacteria</taxon>
        <taxon>Pseudomonadati</taxon>
        <taxon>Bacteroidota</taxon>
        <taxon>Flavobacteriia</taxon>
        <taxon>Flavobacteriales</taxon>
        <taxon>Flavobacteriaceae</taxon>
        <taxon>Galbibacter</taxon>
    </lineage>
</organism>
<reference evidence="2" key="1">
    <citation type="submission" date="2022-11" db="EMBL/GenBank/DDBJ databases">
        <title>High-quality draft genome sequence of Galbibacter sp. strain CMA-7.</title>
        <authorList>
            <person name="Wei L."/>
            <person name="Dong C."/>
            <person name="Shao Z."/>
        </authorList>
    </citation>
    <scope>NUCLEOTIDE SEQUENCE</scope>
    <source>
        <strain evidence="2">CMA-7</strain>
    </source>
</reference>